<reference evidence="2 3" key="1">
    <citation type="journal article" date="2019" name="Microbiol. Resour. Announc.">
        <title>Draft Genome Sequence of the Most Traditional epsilon-Poly-l-Lysine Producer, Streptomyces albulus NBRC14147.</title>
        <authorList>
            <person name="Yamanaka K."/>
            <person name="Hamano Y."/>
        </authorList>
    </citation>
    <scope>NUCLEOTIDE SEQUENCE [LARGE SCALE GENOMIC DNA]</scope>
    <source>
        <strain evidence="2 3">NBRC 14147</strain>
    </source>
</reference>
<proteinExistence type="predicted"/>
<dbReference type="Gene3D" id="3.30.1330.230">
    <property type="match status" value="1"/>
</dbReference>
<gene>
    <name evidence="2" type="ORF">SALB_05254</name>
</gene>
<dbReference type="InterPro" id="IPR027624">
    <property type="entry name" value="TOMM_cyclo_SagD"/>
</dbReference>
<evidence type="ECO:0000313" key="2">
    <source>
        <dbReference type="EMBL" id="GCB92488.1"/>
    </source>
</evidence>
<organism evidence="2 3">
    <name type="scientific">Streptomyces noursei</name>
    <name type="common">Streptomyces albulus</name>
    <dbReference type="NCBI Taxonomy" id="1971"/>
    <lineage>
        <taxon>Bacteria</taxon>
        <taxon>Bacillati</taxon>
        <taxon>Actinomycetota</taxon>
        <taxon>Actinomycetes</taxon>
        <taxon>Kitasatosporales</taxon>
        <taxon>Streptomycetaceae</taxon>
        <taxon>Streptomyces</taxon>
    </lineage>
</organism>
<sequence length="707" mass="74935">METPRPPAPLTLRRDVRLVSRGRHLYVCASTGTLRVPVQLPTDDADHRTVALDAVPGRVAEGLHARGLAHPGDGRLPHPLYGTGAERGRRPVVVVGDGPLATEAVALLERAGARTAPADTTDQPAAVVLPLDLPEDELRRRTALVLDRGTPLVTYLSTPTRLLLATLSPPRTPCPVCLVRRIRANHTWQPVAGLPLDLLLGAAQSEAWPTTAVAAGAVAHAVLTALAAPEAPTGPPELTELDHATWERTGHALFHTPGCPACASAAVPPKRDGTAAVDVAESWRLMRGAVDPLTGLVPELRVDEPSGPDGTTYARTAGMTTTTWFSPVAAEARGGAVKSDPVNARVCAVGETMERYAAGVYDPDRLVRATLAELGDAAVDPRSLPLGSDQEYAAQRRYAPFDPAVPIDWVAGTSLTTGRPRYVPACAVYLPYRFPRAHKPWFDPISTGLAAGGSYHHAVLGGLMESVERDATLVFWENRLTLPGLDLTGLPDGPARRIVDRITAEGATVTCKDLTTDLGIPAVAVRFAGGTAERPVVVHAARADLDPHTALLGALEEACLCRTGAGIWLEEGEVPAADAALSSLSEFCLYYCAPDRQHHLAFWADGPLHPLPAARPAGSLQDDVAEAVRRLAARGHEAIAVDLTPIDVAECGVSVVRTVVPGLCPLTLRSDFHRRGGPRVRQAPVAMGVRATALTEDQLNPWPLPFL</sequence>
<accession>A0A401R4D2</accession>
<dbReference type="AlphaFoldDB" id="A0A401R4D2"/>
<dbReference type="InterPro" id="IPR003776">
    <property type="entry name" value="YcaO-like_dom"/>
</dbReference>
<dbReference type="NCBIfam" id="TIGR03604">
    <property type="entry name" value="TOMM_cyclo_SagD"/>
    <property type="match status" value="1"/>
</dbReference>
<feature type="domain" description="YcaO" evidence="1">
    <location>
        <begin position="335"/>
        <end position="707"/>
    </location>
</feature>
<evidence type="ECO:0000313" key="3">
    <source>
        <dbReference type="Proteomes" id="UP000288351"/>
    </source>
</evidence>
<dbReference type="Gene3D" id="3.30.160.660">
    <property type="match status" value="1"/>
</dbReference>
<dbReference type="Gene3D" id="3.30.40.250">
    <property type="match status" value="1"/>
</dbReference>
<dbReference type="Proteomes" id="UP000288351">
    <property type="component" value="Unassembled WGS sequence"/>
</dbReference>
<dbReference type="NCBIfam" id="TIGR00702">
    <property type="entry name" value="YcaO-type kinase domain"/>
    <property type="match status" value="1"/>
</dbReference>
<dbReference type="PROSITE" id="PS51664">
    <property type="entry name" value="YCAO"/>
    <property type="match status" value="1"/>
</dbReference>
<dbReference type="EMBL" id="BHXC01000006">
    <property type="protein sequence ID" value="GCB92488.1"/>
    <property type="molecule type" value="Genomic_DNA"/>
</dbReference>
<dbReference type="RefSeq" id="WP_020930783.1">
    <property type="nucleotide sequence ID" value="NZ_BHXC01000006.1"/>
</dbReference>
<comment type="caution">
    <text evidence="2">The sequence shown here is derived from an EMBL/GenBank/DDBJ whole genome shotgun (WGS) entry which is preliminary data.</text>
</comment>
<dbReference type="Pfam" id="PF02624">
    <property type="entry name" value="YcaO"/>
    <property type="match status" value="1"/>
</dbReference>
<dbReference type="PANTHER" id="PTHR37809:SF1">
    <property type="entry name" value="RIBOSOMAL PROTEIN S12 METHYLTHIOTRANSFERASE ACCESSORY FACTOR YCAO"/>
    <property type="match status" value="1"/>
</dbReference>
<dbReference type="PANTHER" id="PTHR37809">
    <property type="entry name" value="RIBOSOMAL PROTEIN S12 METHYLTHIOTRANSFERASE ACCESSORY FACTOR YCAO"/>
    <property type="match status" value="1"/>
</dbReference>
<protein>
    <recommendedName>
        <fullName evidence="1">YcaO domain-containing protein</fullName>
    </recommendedName>
</protein>
<evidence type="ECO:0000259" key="1">
    <source>
        <dbReference type="PROSITE" id="PS51664"/>
    </source>
</evidence>
<dbReference type="Gene3D" id="3.40.50.720">
    <property type="entry name" value="NAD(P)-binding Rossmann-like Domain"/>
    <property type="match status" value="1"/>
</dbReference>
<name>A0A401R4D2_STRNR</name>